<protein>
    <recommendedName>
        <fullName evidence="4">BZIP domain-containing protein</fullName>
    </recommendedName>
</protein>
<proteinExistence type="predicted"/>
<keyword evidence="1" id="KW-0175">Coiled coil</keyword>
<dbReference type="GO" id="GO:0003677">
    <property type="term" value="F:DNA binding"/>
    <property type="evidence" value="ECO:0007669"/>
    <property type="project" value="InterPro"/>
</dbReference>
<dbReference type="EMBL" id="JAKMXF010000255">
    <property type="protein sequence ID" value="KAI6653776.1"/>
    <property type="molecule type" value="Genomic_DNA"/>
</dbReference>
<gene>
    <name evidence="2" type="ORF">LOD99_3280</name>
</gene>
<sequence length="110" mass="13085">MMSGREITNLPMSRDLITGLDIKSLNKVIKQKGYSGDDRAVIKQFRRKEKSKQRSQKLDVTIKFLESERETLQHEYNELLQEVDELNVLKVVLVDTYRMYSNNSNRHYQY</sequence>
<feature type="coiled-coil region" evidence="1">
    <location>
        <begin position="48"/>
        <end position="89"/>
    </location>
</feature>
<comment type="caution">
    <text evidence="2">The sequence shown here is derived from an EMBL/GenBank/DDBJ whole genome shotgun (WGS) entry which is preliminary data.</text>
</comment>
<evidence type="ECO:0000313" key="2">
    <source>
        <dbReference type="EMBL" id="KAI6653776.1"/>
    </source>
</evidence>
<keyword evidence="3" id="KW-1185">Reference proteome</keyword>
<reference evidence="2 3" key="1">
    <citation type="journal article" date="2023" name="BMC Biol.">
        <title>The compact genome of the sponge Oopsacas minuta (Hexactinellida) is lacking key metazoan core genes.</title>
        <authorList>
            <person name="Santini S."/>
            <person name="Schenkelaars Q."/>
            <person name="Jourda C."/>
            <person name="Duchesne M."/>
            <person name="Belahbib H."/>
            <person name="Rocher C."/>
            <person name="Selva M."/>
            <person name="Riesgo A."/>
            <person name="Vervoort M."/>
            <person name="Leys S.P."/>
            <person name="Kodjabachian L."/>
            <person name="Le Bivic A."/>
            <person name="Borchiellini C."/>
            <person name="Claverie J.M."/>
            <person name="Renard E."/>
        </authorList>
    </citation>
    <scope>NUCLEOTIDE SEQUENCE [LARGE SCALE GENOMIC DNA]</scope>
    <source>
        <strain evidence="2">SPO-2</strain>
    </source>
</reference>
<dbReference type="SUPFAM" id="SSF47454">
    <property type="entry name" value="A DNA-binding domain in eukaryotic transcription factors"/>
    <property type="match status" value="1"/>
</dbReference>
<name>A0AAV7JYL8_9METZ</name>
<dbReference type="Gene3D" id="1.10.880.10">
    <property type="entry name" value="Transcription factor, Skn-1-like, DNA-binding domain"/>
    <property type="match status" value="1"/>
</dbReference>
<organism evidence="2 3">
    <name type="scientific">Oopsacas minuta</name>
    <dbReference type="NCBI Taxonomy" id="111878"/>
    <lineage>
        <taxon>Eukaryota</taxon>
        <taxon>Metazoa</taxon>
        <taxon>Porifera</taxon>
        <taxon>Hexactinellida</taxon>
        <taxon>Hexasterophora</taxon>
        <taxon>Lyssacinosida</taxon>
        <taxon>Leucopsacidae</taxon>
        <taxon>Oopsacas</taxon>
    </lineage>
</organism>
<dbReference type="Proteomes" id="UP001165289">
    <property type="component" value="Unassembled WGS sequence"/>
</dbReference>
<dbReference type="AlphaFoldDB" id="A0AAV7JYL8"/>
<evidence type="ECO:0008006" key="4">
    <source>
        <dbReference type="Google" id="ProtNLM"/>
    </source>
</evidence>
<evidence type="ECO:0000256" key="1">
    <source>
        <dbReference type="SAM" id="Coils"/>
    </source>
</evidence>
<dbReference type="InterPro" id="IPR008917">
    <property type="entry name" value="TF_DNA-bd_sf"/>
</dbReference>
<accession>A0AAV7JYL8</accession>
<evidence type="ECO:0000313" key="3">
    <source>
        <dbReference type="Proteomes" id="UP001165289"/>
    </source>
</evidence>
<dbReference type="GO" id="GO:0006355">
    <property type="term" value="P:regulation of DNA-templated transcription"/>
    <property type="evidence" value="ECO:0007669"/>
    <property type="project" value="InterPro"/>
</dbReference>